<feature type="region of interest" description="Disordered" evidence="1">
    <location>
        <begin position="1"/>
        <end position="271"/>
    </location>
</feature>
<comment type="caution">
    <text evidence="2">The sequence shown here is derived from an EMBL/GenBank/DDBJ whole genome shotgun (WGS) entry which is preliminary data.</text>
</comment>
<feature type="compositionally biased region" description="Basic and acidic residues" evidence="1">
    <location>
        <begin position="121"/>
        <end position="132"/>
    </location>
</feature>
<name>A0ABR2GEJ4_9ROSI</name>
<feature type="compositionally biased region" description="Polar residues" evidence="1">
    <location>
        <begin position="231"/>
        <end position="271"/>
    </location>
</feature>
<feature type="compositionally biased region" description="Low complexity" evidence="1">
    <location>
        <begin position="194"/>
        <end position="223"/>
    </location>
</feature>
<keyword evidence="3" id="KW-1185">Reference proteome</keyword>
<proteinExistence type="predicted"/>
<protein>
    <submittedName>
        <fullName evidence="2">Uncharacterized protein</fullName>
    </submittedName>
</protein>
<accession>A0ABR2GEJ4</accession>
<organism evidence="2 3">
    <name type="scientific">Hibiscus sabdariffa</name>
    <name type="common">roselle</name>
    <dbReference type="NCBI Taxonomy" id="183260"/>
    <lineage>
        <taxon>Eukaryota</taxon>
        <taxon>Viridiplantae</taxon>
        <taxon>Streptophyta</taxon>
        <taxon>Embryophyta</taxon>
        <taxon>Tracheophyta</taxon>
        <taxon>Spermatophyta</taxon>
        <taxon>Magnoliopsida</taxon>
        <taxon>eudicotyledons</taxon>
        <taxon>Gunneridae</taxon>
        <taxon>Pentapetalae</taxon>
        <taxon>rosids</taxon>
        <taxon>malvids</taxon>
        <taxon>Malvales</taxon>
        <taxon>Malvaceae</taxon>
        <taxon>Malvoideae</taxon>
        <taxon>Hibiscus</taxon>
    </lineage>
</organism>
<feature type="compositionally biased region" description="Low complexity" evidence="1">
    <location>
        <begin position="77"/>
        <end position="86"/>
    </location>
</feature>
<evidence type="ECO:0000313" key="3">
    <source>
        <dbReference type="Proteomes" id="UP001472677"/>
    </source>
</evidence>
<gene>
    <name evidence="2" type="ORF">V6N12_050891</name>
</gene>
<dbReference type="Proteomes" id="UP001472677">
    <property type="component" value="Unassembled WGS sequence"/>
</dbReference>
<evidence type="ECO:0000313" key="2">
    <source>
        <dbReference type="EMBL" id="KAK8601046.1"/>
    </source>
</evidence>
<feature type="compositionally biased region" description="Basic and acidic residues" evidence="1">
    <location>
        <begin position="88"/>
        <end position="99"/>
    </location>
</feature>
<feature type="compositionally biased region" description="Acidic residues" evidence="1">
    <location>
        <begin position="1"/>
        <end position="25"/>
    </location>
</feature>
<dbReference type="EMBL" id="JBBPBM010000001">
    <property type="protein sequence ID" value="KAK8601046.1"/>
    <property type="molecule type" value="Genomic_DNA"/>
</dbReference>
<reference evidence="2 3" key="1">
    <citation type="journal article" date="2024" name="G3 (Bethesda)">
        <title>Genome assembly of Hibiscus sabdariffa L. provides insights into metabolisms of medicinal natural products.</title>
        <authorList>
            <person name="Kim T."/>
        </authorList>
    </citation>
    <scope>NUCLEOTIDE SEQUENCE [LARGE SCALE GENOMIC DNA]</scope>
    <source>
        <strain evidence="2">TK-2024</strain>
        <tissue evidence="2">Old leaves</tissue>
    </source>
</reference>
<feature type="compositionally biased region" description="Acidic residues" evidence="1">
    <location>
        <begin position="48"/>
        <end position="71"/>
    </location>
</feature>
<evidence type="ECO:0000256" key="1">
    <source>
        <dbReference type="SAM" id="MobiDB-lite"/>
    </source>
</evidence>
<sequence length="326" mass="35279">MDEPEMDEPGLGEPEMDEPDLGEVEMGEHGLGEAEMDEPELSEHEMGEPEMEELGMFEYEVMLESESDSEDKEYVVESESSSVVSSFFDRENEILSSEDKVDEECNVNAGLGSDEVDVESESGHSDSLHSVDEADSDGAQRPRQTSTSSAKAPRISKLPTRKPRTTPTSHGRTSPRPTPLPTQPSQVHTVRWMPTPTTSHVGTPSTTGHGGTPPTTSHGGTSPRLTPLPTQPSQVHTVRWMSTPTTSHAGTSPTIAYGGTSSRPTPLPTQPSQVHTIIWMPTPTTSHAGTPQQLAMVEPLQGQLHCQLNLRKSTLLDGCPPQQQAM</sequence>